<name>A0ABQ4WN88_9ASTR</name>
<accession>A0ABQ4WN88</accession>
<organism evidence="2 3">
    <name type="scientific">Tanacetum coccineum</name>
    <dbReference type="NCBI Taxonomy" id="301880"/>
    <lineage>
        <taxon>Eukaryota</taxon>
        <taxon>Viridiplantae</taxon>
        <taxon>Streptophyta</taxon>
        <taxon>Embryophyta</taxon>
        <taxon>Tracheophyta</taxon>
        <taxon>Spermatophyta</taxon>
        <taxon>Magnoliopsida</taxon>
        <taxon>eudicotyledons</taxon>
        <taxon>Gunneridae</taxon>
        <taxon>Pentapetalae</taxon>
        <taxon>asterids</taxon>
        <taxon>campanulids</taxon>
        <taxon>Asterales</taxon>
        <taxon>Asteraceae</taxon>
        <taxon>Asteroideae</taxon>
        <taxon>Anthemideae</taxon>
        <taxon>Anthemidinae</taxon>
        <taxon>Tanacetum</taxon>
    </lineage>
</organism>
<proteinExistence type="predicted"/>
<feature type="region of interest" description="Disordered" evidence="1">
    <location>
        <begin position="70"/>
        <end position="116"/>
    </location>
</feature>
<feature type="region of interest" description="Disordered" evidence="1">
    <location>
        <begin position="1"/>
        <end position="38"/>
    </location>
</feature>
<evidence type="ECO:0008006" key="4">
    <source>
        <dbReference type="Google" id="ProtNLM"/>
    </source>
</evidence>
<feature type="compositionally biased region" description="Acidic residues" evidence="1">
    <location>
        <begin position="220"/>
        <end position="229"/>
    </location>
</feature>
<reference evidence="2" key="2">
    <citation type="submission" date="2022-01" db="EMBL/GenBank/DDBJ databases">
        <authorList>
            <person name="Yamashiro T."/>
            <person name="Shiraishi A."/>
            <person name="Satake H."/>
            <person name="Nakayama K."/>
        </authorList>
    </citation>
    <scope>NUCLEOTIDE SEQUENCE</scope>
</reference>
<dbReference type="Proteomes" id="UP001151760">
    <property type="component" value="Unassembled WGS sequence"/>
</dbReference>
<comment type="caution">
    <text evidence="2">The sequence shown here is derived from an EMBL/GenBank/DDBJ whole genome shotgun (WGS) entry which is preliminary data.</text>
</comment>
<sequence length="229" mass="26781">MSQPVEQTQTPANSAVRNTMGKGSKQAPDNNPGYLPADKLREICEKHYNQILPIMAEKVHQKKLQGVQTRLNFEESSRQHSPTRGKTIFSESKSCDRQRRARKKRRSSPAFAPKDTYYSQNTSIFSRIRREGAKPTRQRSPVSTTVFTRLGDRDRNVFQRLGERKKRHTLTSWARSHAAMQTCKRKKKRYHRQIQIEREWDEADRANRRRPIRIKGIPLTEDEDDQSGH</sequence>
<evidence type="ECO:0000313" key="3">
    <source>
        <dbReference type="Proteomes" id="UP001151760"/>
    </source>
</evidence>
<feature type="compositionally biased region" description="Polar residues" evidence="1">
    <location>
        <begin position="1"/>
        <end position="17"/>
    </location>
</feature>
<evidence type="ECO:0000313" key="2">
    <source>
        <dbReference type="EMBL" id="GJS54351.1"/>
    </source>
</evidence>
<gene>
    <name evidence="2" type="ORF">Tco_0627713</name>
</gene>
<feature type="region of interest" description="Disordered" evidence="1">
    <location>
        <begin position="198"/>
        <end position="229"/>
    </location>
</feature>
<keyword evidence="3" id="KW-1185">Reference proteome</keyword>
<feature type="compositionally biased region" description="Polar residues" evidence="1">
    <location>
        <begin position="79"/>
        <end position="92"/>
    </location>
</feature>
<evidence type="ECO:0000256" key="1">
    <source>
        <dbReference type="SAM" id="MobiDB-lite"/>
    </source>
</evidence>
<protein>
    <recommendedName>
        <fullName evidence="4">Reverse transcriptase domain-containing protein</fullName>
    </recommendedName>
</protein>
<reference evidence="2" key="1">
    <citation type="journal article" date="2022" name="Int. J. Mol. Sci.">
        <title>Draft Genome of Tanacetum Coccineum: Genomic Comparison of Closely Related Tanacetum-Family Plants.</title>
        <authorList>
            <person name="Yamashiro T."/>
            <person name="Shiraishi A."/>
            <person name="Nakayama K."/>
            <person name="Satake H."/>
        </authorList>
    </citation>
    <scope>NUCLEOTIDE SEQUENCE</scope>
</reference>
<dbReference type="EMBL" id="BQNB010008791">
    <property type="protein sequence ID" value="GJS54351.1"/>
    <property type="molecule type" value="Genomic_DNA"/>
</dbReference>